<organism evidence="4 5">
    <name type="scientific">Micromonospora citrea</name>
    <dbReference type="NCBI Taxonomy" id="47855"/>
    <lineage>
        <taxon>Bacteria</taxon>
        <taxon>Bacillati</taxon>
        <taxon>Actinomycetota</taxon>
        <taxon>Actinomycetes</taxon>
        <taxon>Micromonosporales</taxon>
        <taxon>Micromonosporaceae</taxon>
        <taxon>Micromonospora</taxon>
    </lineage>
</organism>
<evidence type="ECO:0000256" key="2">
    <source>
        <dbReference type="RuleBase" id="RU003749"/>
    </source>
</evidence>
<evidence type="ECO:0000256" key="1">
    <source>
        <dbReference type="ARBA" id="ARBA00009013"/>
    </source>
</evidence>
<evidence type="ECO:0000313" key="5">
    <source>
        <dbReference type="Proteomes" id="UP000199001"/>
    </source>
</evidence>
<gene>
    <name evidence="4" type="ORF">GA0070606_0432</name>
</gene>
<keyword evidence="5" id="KW-1185">Reference proteome</keyword>
<dbReference type="CDD" id="cd07043">
    <property type="entry name" value="STAS_anti-anti-sigma_factors"/>
    <property type="match status" value="1"/>
</dbReference>
<name>A0A1C6TT04_9ACTN</name>
<dbReference type="InterPro" id="IPR002645">
    <property type="entry name" value="STAS_dom"/>
</dbReference>
<dbReference type="PANTHER" id="PTHR33495">
    <property type="entry name" value="ANTI-SIGMA FACTOR ANTAGONIST TM_1081-RELATED-RELATED"/>
    <property type="match status" value="1"/>
</dbReference>
<dbReference type="SUPFAM" id="SSF52091">
    <property type="entry name" value="SpoIIaa-like"/>
    <property type="match status" value="1"/>
</dbReference>
<dbReference type="NCBIfam" id="TIGR00377">
    <property type="entry name" value="ant_ant_sig"/>
    <property type="match status" value="1"/>
</dbReference>
<dbReference type="Pfam" id="PF13466">
    <property type="entry name" value="STAS_2"/>
    <property type="match status" value="1"/>
</dbReference>
<protein>
    <recommendedName>
        <fullName evidence="2">Anti-sigma factor antagonist</fullName>
    </recommendedName>
</protein>
<dbReference type="AlphaFoldDB" id="A0A1C6TT04"/>
<sequence length="109" mass="11627">MNPEPTWQHQIHANGNRKTVVLSGEIDMQGAARLQNLLHAAVRAADVVQVDTAEVSFIDSSVISALVVARNTAARAGRRLAVVNPSPQVHRVLDVTGVLDSLTADSSRP</sequence>
<dbReference type="OrthoDB" id="3391206at2"/>
<evidence type="ECO:0000259" key="3">
    <source>
        <dbReference type="PROSITE" id="PS50801"/>
    </source>
</evidence>
<dbReference type="Gene3D" id="3.30.750.24">
    <property type="entry name" value="STAS domain"/>
    <property type="match status" value="1"/>
</dbReference>
<accession>A0A1C6TT04</accession>
<dbReference type="EMBL" id="FMHZ01000002">
    <property type="protein sequence ID" value="SCL44751.1"/>
    <property type="molecule type" value="Genomic_DNA"/>
</dbReference>
<dbReference type="PANTHER" id="PTHR33495:SF2">
    <property type="entry name" value="ANTI-SIGMA FACTOR ANTAGONIST TM_1081-RELATED"/>
    <property type="match status" value="1"/>
</dbReference>
<comment type="similarity">
    <text evidence="1 2">Belongs to the anti-sigma-factor antagonist family.</text>
</comment>
<evidence type="ECO:0000313" key="4">
    <source>
        <dbReference type="EMBL" id="SCL44751.1"/>
    </source>
</evidence>
<reference evidence="5" key="1">
    <citation type="submission" date="2016-06" db="EMBL/GenBank/DDBJ databases">
        <authorList>
            <person name="Varghese N."/>
            <person name="Submissions Spin"/>
        </authorList>
    </citation>
    <scope>NUCLEOTIDE SEQUENCE [LARGE SCALE GENOMIC DNA]</scope>
    <source>
        <strain evidence="5">DSM 43903</strain>
    </source>
</reference>
<dbReference type="InterPro" id="IPR036513">
    <property type="entry name" value="STAS_dom_sf"/>
</dbReference>
<proteinExistence type="inferred from homology"/>
<dbReference type="RefSeq" id="WP_091094811.1">
    <property type="nucleotide sequence ID" value="NZ_FMHZ01000002.1"/>
</dbReference>
<dbReference type="GO" id="GO:0043856">
    <property type="term" value="F:anti-sigma factor antagonist activity"/>
    <property type="evidence" value="ECO:0007669"/>
    <property type="project" value="InterPro"/>
</dbReference>
<dbReference type="InterPro" id="IPR058548">
    <property type="entry name" value="MlaB-like_STAS"/>
</dbReference>
<feature type="domain" description="STAS" evidence="3">
    <location>
        <begin position="20"/>
        <end position="109"/>
    </location>
</feature>
<dbReference type="InterPro" id="IPR003658">
    <property type="entry name" value="Anti-sigma_ant"/>
</dbReference>
<dbReference type="STRING" id="47855.GA0070606_0432"/>
<dbReference type="Proteomes" id="UP000199001">
    <property type="component" value="Unassembled WGS sequence"/>
</dbReference>
<dbReference type="PROSITE" id="PS50801">
    <property type="entry name" value="STAS"/>
    <property type="match status" value="1"/>
</dbReference>